<comment type="caution">
    <text evidence="3">The sequence shown here is derived from an EMBL/GenBank/DDBJ whole genome shotgun (WGS) entry which is preliminary data.</text>
</comment>
<dbReference type="InterPro" id="IPR012337">
    <property type="entry name" value="RNaseH-like_sf"/>
</dbReference>
<feature type="compositionally biased region" description="Polar residues" evidence="1">
    <location>
        <begin position="64"/>
        <end position="80"/>
    </location>
</feature>
<dbReference type="Pfam" id="PF17921">
    <property type="entry name" value="Integrase_H2C2"/>
    <property type="match status" value="1"/>
</dbReference>
<dbReference type="InterPro" id="IPR036397">
    <property type="entry name" value="RNaseH_sf"/>
</dbReference>
<dbReference type="EMBL" id="BJWL01000001">
    <property type="protein sequence ID" value="GFY80997.1"/>
    <property type="molecule type" value="Genomic_DNA"/>
</dbReference>
<dbReference type="GO" id="GO:0003676">
    <property type="term" value="F:nucleic acid binding"/>
    <property type="evidence" value="ECO:0007669"/>
    <property type="project" value="InterPro"/>
</dbReference>
<dbReference type="OrthoDB" id="4369127at2759"/>
<evidence type="ECO:0000313" key="4">
    <source>
        <dbReference type="Proteomes" id="UP000585474"/>
    </source>
</evidence>
<gene>
    <name evidence="3" type="ORF">Acr_01g0008060</name>
</gene>
<evidence type="ECO:0000313" key="3">
    <source>
        <dbReference type="EMBL" id="GFY80997.1"/>
    </source>
</evidence>
<feature type="compositionally biased region" description="Low complexity" evidence="1">
    <location>
        <begin position="81"/>
        <end position="102"/>
    </location>
</feature>
<accession>A0A7J0E5P7</accession>
<keyword evidence="4" id="KW-1185">Reference proteome</keyword>
<feature type="domain" description="Integrase zinc-binding" evidence="2">
    <location>
        <begin position="23"/>
        <end position="54"/>
    </location>
</feature>
<protein>
    <recommendedName>
        <fullName evidence="2">Integrase zinc-binding domain-containing protein</fullName>
    </recommendedName>
</protein>
<proteinExistence type="predicted"/>
<dbReference type="Gene3D" id="3.30.420.10">
    <property type="entry name" value="Ribonuclease H-like superfamily/Ribonuclease H"/>
    <property type="match status" value="1"/>
</dbReference>
<dbReference type="SUPFAM" id="SSF53098">
    <property type="entry name" value="Ribonuclease H-like"/>
    <property type="match status" value="1"/>
</dbReference>
<dbReference type="PANTHER" id="PTHR48475:SF2">
    <property type="entry name" value="RIBONUCLEASE H"/>
    <property type="match status" value="1"/>
</dbReference>
<name>A0A7J0E5P7_9ERIC</name>
<dbReference type="Proteomes" id="UP000585474">
    <property type="component" value="Unassembled WGS sequence"/>
</dbReference>
<evidence type="ECO:0000256" key="1">
    <source>
        <dbReference type="SAM" id="MobiDB-lite"/>
    </source>
</evidence>
<dbReference type="PANTHER" id="PTHR48475">
    <property type="entry name" value="RIBONUCLEASE H"/>
    <property type="match status" value="1"/>
</dbReference>
<organism evidence="3 4">
    <name type="scientific">Actinidia rufa</name>
    <dbReference type="NCBI Taxonomy" id="165716"/>
    <lineage>
        <taxon>Eukaryota</taxon>
        <taxon>Viridiplantae</taxon>
        <taxon>Streptophyta</taxon>
        <taxon>Embryophyta</taxon>
        <taxon>Tracheophyta</taxon>
        <taxon>Spermatophyta</taxon>
        <taxon>Magnoliopsida</taxon>
        <taxon>eudicotyledons</taxon>
        <taxon>Gunneridae</taxon>
        <taxon>Pentapetalae</taxon>
        <taxon>asterids</taxon>
        <taxon>Ericales</taxon>
        <taxon>Actinidiaceae</taxon>
        <taxon>Actinidia</taxon>
    </lineage>
</organism>
<feature type="region of interest" description="Disordered" evidence="1">
    <location>
        <begin position="50"/>
        <end position="102"/>
    </location>
</feature>
<sequence length="194" mass="22316">MFYEKYTKAYAEITPEQDLWRRKTIRQGYFWPTIERDAAAYIKRCDKCQKFRPRQPSPSHRDGTNNPAPGHSPNSESQRLSSRTTQGSSTMTGSGYSARISPSPIISPRPVILNANGQVEVTNRTILRNLKARLERSKSEWAKNLPSILWAYHTTSRIPTGETPYSMVFGTESVILVENRYAELQGFEFRRRNQ</sequence>
<dbReference type="InterPro" id="IPR041588">
    <property type="entry name" value="Integrase_H2C2"/>
</dbReference>
<dbReference type="AlphaFoldDB" id="A0A7J0E5P7"/>
<reference evidence="3 4" key="1">
    <citation type="submission" date="2019-07" db="EMBL/GenBank/DDBJ databases">
        <title>De Novo Assembly of kiwifruit Actinidia rufa.</title>
        <authorList>
            <person name="Sugita-Konishi S."/>
            <person name="Sato K."/>
            <person name="Mori E."/>
            <person name="Abe Y."/>
            <person name="Kisaki G."/>
            <person name="Hamano K."/>
            <person name="Suezawa K."/>
            <person name="Otani M."/>
            <person name="Fukuda T."/>
            <person name="Manabe T."/>
            <person name="Gomi K."/>
            <person name="Tabuchi M."/>
            <person name="Akimitsu K."/>
            <person name="Kataoka I."/>
        </authorList>
    </citation>
    <scope>NUCLEOTIDE SEQUENCE [LARGE SCALE GENOMIC DNA]</scope>
    <source>
        <strain evidence="4">cv. Fuchu</strain>
    </source>
</reference>
<dbReference type="Gene3D" id="1.10.340.70">
    <property type="match status" value="1"/>
</dbReference>
<evidence type="ECO:0000259" key="2">
    <source>
        <dbReference type="Pfam" id="PF17921"/>
    </source>
</evidence>